<feature type="compositionally biased region" description="Polar residues" evidence="1">
    <location>
        <begin position="109"/>
        <end position="118"/>
    </location>
</feature>
<accession>A0A5C3F9J3</accession>
<evidence type="ECO:0000313" key="3">
    <source>
        <dbReference type="Proteomes" id="UP000323386"/>
    </source>
</evidence>
<name>A0A5C3F9J3_9BASI</name>
<evidence type="ECO:0000313" key="2">
    <source>
        <dbReference type="EMBL" id="SPO40880.1"/>
    </source>
</evidence>
<feature type="compositionally biased region" description="Basic residues" evidence="1">
    <location>
        <begin position="92"/>
        <end position="104"/>
    </location>
</feature>
<dbReference type="EMBL" id="OOIP01000023">
    <property type="protein sequence ID" value="SPO40880.1"/>
    <property type="molecule type" value="Genomic_DNA"/>
</dbReference>
<keyword evidence="3" id="KW-1185">Reference proteome</keyword>
<gene>
    <name evidence="2" type="ORF">PSFLO_06362</name>
</gene>
<sequence length="244" mass="26285">MRRAVRNRPRLDRCGHFGGIVSPRLASHRSFLVPPACANHASQSANVARASIGVVDRLGRKKRGQGQACQAETRAGSKSSQPGSGPCPPGPRPRRPHPPLKRRVGFAPSSRTTESTRLASPERWPTRPVRPSTWQGLPGLAWPPSLALHTSTRSGSVCPSVVVPARLPACPLWPSPRPPPQSSYSTTASSHDPVFVSAGTGLYLPLRAWPRGFDGGQQIEISAHGWPARLVCQPIRSRLSERAT</sequence>
<dbReference type="AlphaFoldDB" id="A0A5C3F9J3"/>
<evidence type="ECO:0000256" key="1">
    <source>
        <dbReference type="SAM" id="MobiDB-lite"/>
    </source>
</evidence>
<reference evidence="2 3" key="1">
    <citation type="submission" date="2018-03" db="EMBL/GenBank/DDBJ databases">
        <authorList>
            <person name="Guldener U."/>
        </authorList>
    </citation>
    <scope>NUCLEOTIDE SEQUENCE [LARGE SCALE GENOMIC DNA]</scope>
    <source>
        <strain evidence="2 3">DAOM196992</strain>
    </source>
</reference>
<protein>
    <submittedName>
        <fullName evidence="2">Uncharacterized protein</fullName>
    </submittedName>
</protein>
<proteinExistence type="predicted"/>
<dbReference type="Proteomes" id="UP000323386">
    <property type="component" value="Unassembled WGS sequence"/>
</dbReference>
<feature type="region of interest" description="Disordered" evidence="1">
    <location>
        <begin position="58"/>
        <end position="132"/>
    </location>
</feature>
<organism evidence="2 3">
    <name type="scientific">Pseudozyma flocculosa</name>
    <dbReference type="NCBI Taxonomy" id="84751"/>
    <lineage>
        <taxon>Eukaryota</taxon>
        <taxon>Fungi</taxon>
        <taxon>Dikarya</taxon>
        <taxon>Basidiomycota</taxon>
        <taxon>Ustilaginomycotina</taxon>
        <taxon>Ustilaginomycetes</taxon>
        <taxon>Ustilaginales</taxon>
        <taxon>Ustilaginaceae</taxon>
        <taxon>Pseudozyma</taxon>
    </lineage>
</organism>